<dbReference type="InterPro" id="IPR051465">
    <property type="entry name" value="Cell_Envelope_Struct_Comp"/>
</dbReference>
<dbReference type="EMBL" id="JBEPMX010000014">
    <property type="protein sequence ID" value="MET3684214.1"/>
    <property type="molecule type" value="Genomic_DNA"/>
</dbReference>
<dbReference type="PROSITE" id="PS51272">
    <property type="entry name" value="SLH"/>
    <property type="match status" value="3"/>
</dbReference>
<feature type="chain" id="PRO_5046436085" description="SLH domain-containing protein" evidence="3">
    <location>
        <begin position="34"/>
        <end position="1018"/>
    </location>
</feature>
<evidence type="ECO:0000256" key="1">
    <source>
        <dbReference type="ARBA" id="ARBA00022729"/>
    </source>
</evidence>
<dbReference type="Pfam" id="PF00395">
    <property type="entry name" value="SLH"/>
    <property type="match status" value="3"/>
</dbReference>
<dbReference type="InterPro" id="IPR014755">
    <property type="entry name" value="Cu-Rt/internalin_Ig-like"/>
</dbReference>
<reference evidence="5 6" key="1">
    <citation type="submission" date="2024-06" db="EMBL/GenBank/DDBJ databases">
        <title>Genomic Encyclopedia of Type Strains, Phase IV (KMG-IV): sequencing the most valuable type-strain genomes for metagenomic binning, comparative biology and taxonomic classification.</title>
        <authorList>
            <person name="Goeker M."/>
        </authorList>
    </citation>
    <scope>NUCLEOTIDE SEQUENCE [LARGE SCALE GENOMIC DNA]</scope>
    <source>
        <strain evidence="5 6">DSM 23520</strain>
    </source>
</reference>
<dbReference type="PANTHER" id="PTHR43308">
    <property type="entry name" value="OUTER MEMBRANE PROTEIN ALPHA-RELATED"/>
    <property type="match status" value="1"/>
</dbReference>
<organism evidence="5 6">
    <name type="scientific">Alkalibacillus flavidus</name>
    <dbReference type="NCBI Taxonomy" id="546021"/>
    <lineage>
        <taxon>Bacteria</taxon>
        <taxon>Bacillati</taxon>
        <taxon>Bacillota</taxon>
        <taxon>Bacilli</taxon>
        <taxon>Bacillales</taxon>
        <taxon>Bacillaceae</taxon>
        <taxon>Alkalibacillus</taxon>
    </lineage>
</organism>
<evidence type="ECO:0000256" key="2">
    <source>
        <dbReference type="SAM" id="MobiDB-lite"/>
    </source>
</evidence>
<keyword evidence="1 3" id="KW-0732">Signal</keyword>
<comment type="caution">
    <text evidence="5">The sequence shown here is derived from an EMBL/GenBank/DDBJ whole genome shotgun (WGS) entry which is preliminary data.</text>
</comment>
<proteinExistence type="predicted"/>
<feature type="signal peptide" evidence="3">
    <location>
        <begin position="1"/>
        <end position="33"/>
    </location>
</feature>
<feature type="domain" description="SLH" evidence="4">
    <location>
        <begin position="158"/>
        <end position="217"/>
    </location>
</feature>
<keyword evidence="6" id="KW-1185">Reference proteome</keyword>
<evidence type="ECO:0000256" key="3">
    <source>
        <dbReference type="SAM" id="SignalP"/>
    </source>
</evidence>
<evidence type="ECO:0000313" key="6">
    <source>
        <dbReference type="Proteomes" id="UP001549167"/>
    </source>
</evidence>
<gene>
    <name evidence="5" type="ORF">ABID56_002340</name>
</gene>
<evidence type="ECO:0000259" key="4">
    <source>
        <dbReference type="PROSITE" id="PS51272"/>
    </source>
</evidence>
<dbReference type="RefSeq" id="WP_354221359.1">
    <property type="nucleotide sequence ID" value="NZ_JBEPMX010000014.1"/>
</dbReference>
<sequence length="1018" mass="110061">MSNFRKNNARKVMTTSAAAALAATAIAPAVASADDHTFSDVQTDHPYFDQIETLAAAGVVQGDENGNFNPEDYMSRASAAEMLAKALDLQPEGENPFPDVSDEHWAADSITALYEAGVVQGDEDGHFNPSNDLSRAAIAEMVVKGYGLELDEASEVTFDDVDEGEWYANNVHILASHGLVTGNGEGQYFPENDMQRQHFAKLVATAMDQYGEEEELAVESVSSINHQQVRVVFNQELTEGVDASDFDIDNGITVRDAEVDSSNPNIVYLTTTSQTTGYEYTVSYEGAEVGSYILQGNTGSYNDDIEIQETDSVLKQISTAESSDDDNIDRGKRQYTVNVSGLTGQVDIALVPASYITQNEDGQPVFINDSDDNLRVHLKQFENAELQSTIEEVNGVDHFNSYADGIDVPSDDELTFTVDNQDQAETVVPVVFQDANSDDHLSVDRDGVPTEAVGIGGALAFYSEEADFGNYEDVQTLQGYTATHFPEHNAFIDTEGRLFSYDSEDEYQLEGIGISEDEFHSLLTPSDVLDVSYREDGVSTFNFIEEYGSEAPTAVEALVADNNVHLEWNNGNINNEGSSYIVERAPSVGPDGIGNTSDDVTSDFQWEEVGTTNLTWFTDENVADGQYVYRIKVENEVTNDVDVSGEDLSDSGVAGHVQVPQETTNETPVVEQFTAIDQGLTGEVDTGDTWNILFSENMDLQDGDLIRASELNDGAEYSNIVLGEGNTFETTEDPTGRTLLTIEFTETPNIDGYNNYIGTDEPQRNEILEYEELAITNSDGVESAAGLTLAATLNSPSSFSHNLHGDAPAVSNITTNANKQFTITFDQAVDLESAGNADNYLVTTDGDTNEVTRVDVTSWNTVDVYTLNDLGTNSTLDQTVADVDGVEADETTPITGDGSTGGDNGDGDDNGETQTFEITSADGSYANDLAASLGVGTLTLEGTVADEDVDTIDSVDVLLTGEGLEADQELAETVNVSEGEFSEDVPGYNDEIHETVKVSYTNEAGEEVITETTINFVE</sequence>
<dbReference type="InterPro" id="IPR006311">
    <property type="entry name" value="TAT_signal"/>
</dbReference>
<dbReference type="PROSITE" id="PS51318">
    <property type="entry name" value="TAT"/>
    <property type="match status" value="1"/>
</dbReference>
<accession>A0ABV2KX98</accession>
<dbReference type="Proteomes" id="UP001549167">
    <property type="component" value="Unassembled WGS sequence"/>
</dbReference>
<feature type="region of interest" description="Disordered" evidence="2">
    <location>
        <begin position="886"/>
        <end position="913"/>
    </location>
</feature>
<dbReference type="InterPro" id="IPR001119">
    <property type="entry name" value="SLH_dom"/>
</dbReference>
<dbReference type="Gene3D" id="2.60.40.1220">
    <property type="match status" value="1"/>
</dbReference>
<feature type="domain" description="SLH" evidence="4">
    <location>
        <begin position="98"/>
        <end position="156"/>
    </location>
</feature>
<protein>
    <recommendedName>
        <fullName evidence="4">SLH domain-containing protein</fullName>
    </recommendedName>
</protein>
<name>A0ABV2KX98_9BACI</name>
<evidence type="ECO:0000313" key="5">
    <source>
        <dbReference type="EMBL" id="MET3684214.1"/>
    </source>
</evidence>
<feature type="domain" description="SLH" evidence="4">
    <location>
        <begin position="34"/>
        <end position="97"/>
    </location>
</feature>